<sequence>MDVQGYRWVPWRVWLCRLGTLLSFGLLLILFHWWPRLAVVSRCCLCPLALADVVLIRVSVSEVKANFTVASKLISSANTHTISYSGVKKYVPSVVAFLFHVSHQRCSA</sequence>
<accession>A0ABV0PHV7</accession>
<dbReference type="EMBL" id="JAHRIO010073993">
    <property type="protein sequence ID" value="MEQ2183049.1"/>
    <property type="molecule type" value="Genomic_DNA"/>
</dbReference>
<dbReference type="Proteomes" id="UP001476798">
    <property type="component" value="Unassembled WGS sequence"/>
</dbReference>
<comment type="catalytic activity">
    <reaction evidence="1">
        <text>ATP + H2O = ADP + phosphate + H(+)</text>
        <dbReference type="Rhea" id="RHEA:13065"/>
        <dbReference type="ChEBI" id="CHEBI:15377"/>
        <dbReference type="ChEBI" id="CHEBI:15378"/>
        <dbReference type="ChEBI" id="CHEBI:30616"/>
        <dbReference type="ChEBI" id="CHEBI:43474"/>
        <dbReference type="ChEBI" id="CHEBI:456216"/>
    </reaction>
</comment>
<name>A0ABV0PHV7_9TELE</name>
<comment type="caution">
    <text evidence="1">Lacks conserved residue(s) required for the propagation of feature annotation.</text>
</comment>
<comment type="subcellular location">
    <subcellularLocation>
        <location evidence="1">Membrane</location>
        <topology evidence="1">Multi-pass membrane protein</topology>
    </subcellularLocation>
</comment>
<keyword evidence="1" id="KW-0479">Metal-binding</keyword>
<keyword evidence="4" id="KW-1185">Reference proteome</keyword>
<keyword evidence="1" id="KW-0547">Nucleotide-binding</keyword>
<evidence type="ECO:0000259" key="2">
    <source>
        <dbReference type="Pfam" id="PF12409"/>
    </source>
</evidence>
<keyword evidence="1" id="KW-1278">Translocase</keyword>
<dbReference type="Pfam" id="PF12409">
    <property type="entry name" value="P5-ATPase"/>
    <property type="match status" value="1"/>
</dbReference>
<keyword evidence="1" id="KW-0812">Transmembrane</keyword>
<keyword evidence="1" id="KW-1133">Transmembrane helix</keyword>
<protein>
    <recommendedName>
        <fullName evidence="1">Cation-transporting ATPase</fullName>
        <ecNumber evidence="1">7.2.2.-</ecNumber>
    </recommendedName>
</protein>
<keyword evidence="1" id="KW-0472">Membrane</keyword>
<gene>
    <name evidence="3" type="ORF">GOODEAATRI_028645</name>
</gene>
<evidence type="ECO:0000313" key="4">
    <source>
        <dbReference type="Proteomes" id="UP001476798"/>
    </source>
</evidence>
<feature type="transmembrane region" description="Helical" evidence="1">
    <location>
        <begin position="12"/>
        <end position="34"/>
    </location>
</feature>
<comment type="caution">
    <text evidence="3">The sequence shown here is derived from an EMBL/GenBank/DDBJ whole genome shotgun (WGS) entry which is preliminary data.</text>
</comment>
<comment type="similarity">
    <text evidence="1">Belongs to the cation transport ATPase (P-type) (TC 3.A.3) family. Type V subfamily.</text>
</comment>
<organism evidence="3 4">
    <name type="scientific">Goodea atripinnis</name>
    <dbReference type="NCBI Taxonomy" id="208336"/>
    <lineage>
        <taxon>Eukaryota</taxon>
        <taxon>Metazoa</taxon>
        <taxon>Chordata</taxon>
        <taxon>Craniata</taxon>
        <taxon>Vertebrata</taxon>
        <taxon>Euteleostomi</taxon>
        <taxon>Actinopterygii</taxon>
        <taxon>Neopterygii</taxon>
        <taxon>Teleostei</taxon>
        <taxon>Neoteleostei</taxon>
        <taxon>Acanthomorphata</taxon>
        <taxon>Ovalentaria</taxon>
        <taxon>Atherinomorphae</taxon>
        <taxon>Cyprinodontiformes</taxon>
        <taxon>Goodeidae</taxon>
        <taxon>Goodea</taxon>
    </lineage>
</organism>
<evidence type="ECO:0000313" key="3">
    <source>
        <dbReference type="EMBL" id="MEQ2183049.1"/>
    </source>
</evidence>
<reference evidence="3 4" key="1">
    <citation type="submission" date="2021-06" db="EMBL/GenBank/DDBJ databases">
        <authorList>
            <person name="Palmer J.M."/>
        </authorList>
    </citation>
    <scope>NUCLEOTIDE SEQUENCE [LARGE SCALE GENOMIC DNA]</scope>
    <source>
        <strain evidence="3 4">GA_2019</strain>
        <tissue evidence="3">Muscle</tissue>
    </source>
</reference>
<evidence type="ECO:0000256" key="1">
    <source>
        <dbReference type="RuleBase" id="RU362082"/>
    </source>
</evidence>
<dbReference type="EC" id="7.2.2.-" evidence="1"/>
<proteinExistence type="inferred from homology"/>
<keyword evidence="1" id="KW-0067">ATP-binding</keyword>
<dbReference type="InterPro" id="IPR047819">
    <property type="entry name" value="P5A-ATPase_N"/>
</dbReference>
<keyword evidence="1" id="KW-0460">Magnesium</keyword>
<feature type="domain" description="P5B-type ATPase N-terminal" evidence="2">
    <location>
        <begin position="1"/>
        <end position="68"/>
    </location>
</feature>